<feature type="region of interest" description="Disordered" evidence="11">
    <location>
        <begin position="213"/>
        <end position="260"/>
    </location>
</feature>
<dbReference type="Pfam" id="PF14973">
    <property type="entry name" value="TINF2_N"/>
    <property type="match status" value="1"/>
</dbReference>
<feature type="domain" description="C2H2-type" evidence="12">
    <location>
        <begin position="445"/>
        <end position="468"/>
    </location>
</feature>
<dbReference type="InterPro" id="IPR036236">
    <property type="entry name" value="Znf_C2H2_sf"/>
</dbReference>
<keyword evidence="8" id="KW-0804">Transcription</keyword>
<evidence type="ECO:0000256" key="10">
    <source>
        <dbReference type="PROSITE-ProRule" id="PRU00042"/>
    </source>
</evidence>
<keyword evidence="6" id="KW-0805">Transcription regulation</keyword>
<dbReference type="GO" id="GO:0000978">
    <property type="term" value="F:RNA polymerase II cis-regulatory region sequence-specific DNA binding"/>
    <property type="evidence" value="ECO:0007669"/>
    <property type="project" value="TreeGrafter"/>
</dbReference>
<keyword evidence="5" id="KW-0862">Zinc</keyword>
<dbReference type="GO" id="GO:0001228">
    <property type="term" value="F:DNA-binding transcription activator activity, RNA polymerase II-specific"/>
    <property type="evidence" value="ECO:0007669"/>
    <property type="project" value="TreeGrafter"/>
</dbReference>
<dbReference type="FunFam" id="3.30.160.60:FF:000446">
    <property type="entry name" value="Zinc finger protein"/>
    <property type="match status" value="1"/>
</dbReference>
<feature type="domain" description="C2H2-type" evidence="12">
    <location>
        <begin position="584"/>
        <end position="611"/>
    </location>
</feature>
<dbReference type="GeneID" id="115416622"/>
<feature type="domain" description="C2H2-type" evidence="12">
    <location>
        <begin position="612"/>
        <end position="639"/>
    </location>
</feature>
<dbReference type="PROSITE" id="PS50157">
    <property type="entry name" value="ZINC_FINGER_C2H2_2"/>
    <property type="match status" value="13"/>
</dbReference>
<feature type="region of interest" description="Disordered" evidence="11">
    <location>
        <begin position="657"/>
        <end position="677"/>
    </location>
</feature>
<evidence type="ECO:0000256" key="7">
    <source>
        <dbReference type="ARBA" id="ARBA00023125"/>
    </source>
</evidence>
<dbReference type="Pfam" id="PF13894">
    <property type="entry name" value="zf-C2H2_4"/>
    <property type="match status" value="2"/>
</dbReference>
<reference evidence="13" key="1">
    <citation type="submission" date="2025-08" db="UniProtKB">
        <authorList>
            <consortium name="Ensembl"/>
        </authorList>
    </citation>
    <scope>IDENTIFICATION</scope>
</reference>
<dbReference type="OrthoDB" id="40579at2759"/>
<feature type="compositionally biased region" description="Polar residues" evidence="11">
    <location>
        <begin position="238"/>
        <end position="260"/>
    </location>
</feature>
<organism evidence="13 14">
    <name type="scientific">Sphaeramia orbicularis</name>
    <name type="common">orbiculate cardinalfish</name>
    <dbReference type="NCBI Taxonomy" id="375764"/>
    <lineage>
        <taxon>Eukaryota</taxon>
        <taxon>Metazoa</taxon>
        <taxon>Chordata</taxon>
        <taxon>Craniata</taxon>
        <taxon>Vertebrata</taxon>
        <taxon>Euteleostomi</taxon>
        <taxon>Actinopterygii</taxon>
        <taxon>Neopterygii</taxon>
        <taxon>Teleostei</taxon>
        <taxon>Neoteleostei</taxon>
        <taxon>Acanthomorphata</taxon>
        <taxon>Gobiaria</taxon>
        <taxon>Kurtiformes</taxon>
        <taxon>Apogonoidei</taxon>
        <taxon>Apogonidae</taxon>
        <taxon>Apogoninae</taxon>
        <taxon>Sphaeramia</taxon>
    </lineage>
</organism>
<dbReference type="Pfam" id="PF00096">
    <property type="entry name" value="zf-C2H2"/>
    <property type="match status" value="5"/>
</dbReference>
<name>A0A672YCM1_9TELE</name>
<dbReference type="AlphaFoldDB" id="A0A672YCM1"/>
<feature type="domain" description="C2H2-type" evidence="12">
    <location>
        <begin position="414"/>
        <end position="441"/>
    </location>
</feature>
<dbReference type="SMART" id="SM00355">
    <property type="entry name" value="ZnF_C2H2"/>
    <property type="match status" value="13"/>
</dbReference>
<evidence type="ECO:0000256" key="9">
    <source>
        <dbReference type="ARBA" id="ARBA00023242"/>
    </source>
</evidence>
<comment type="subcellular location">
    <subcellularLocation>
        <location evidence="1">Nucleus</location>
    </subcellularLocation>
</comment>
<keyword evidence="9" id="KW-0539">Nucleus</keyword>
<dbReference type="PROSITE" id="PS00028">
    <property type="entry name" value="ZINC_FINGER_C2H2_1"/>
    <property type="match status" value="12"/>
</dbReference>
<dbReference type="SUPFAM" id="SSF57667">
    <property type="entry name" value="beta-beta-alpha zinc fingers"/>
    <property type="match status" value="7"/>
</dbReference>
<dbReference type="Gene3D" id="3.30.160.60">
    <property type="entry name" value="Classic Zinc Finger"/>
    <property type="match status" value="10"/>
</dbReference>
<evidence type="ECO:0000256" key="1">
    <source>
        <dbReference type="ARBA" id="ARBA00004123"/>
    </source>
</evidence>
<dbReference type="InParanoid" id="A0A672YCM1"/>
<dbReference type="GO" id="GO:0008270">
    <property type="term" value="F:zinc ion binding"/>
    <property type="evidence" value="ECO:0007669"/>
    <property type="project" value="UniProtKB-KW"/>
</dbReference>
<protein>
    <submittedName>
        <fullName evidence="13">Zinc finger protein ZFMSA12A-like</fullName>
    </submittedName>
</protein>
<dbReference type="Ensembl" id="ENSSORT00005002832.1">
    <property type="protein sequence ID" value="ENSSORP00005002749.1"/>
    <property type="gene ID" value="ENSSORG00005001701.1"/>
</dbReference>
<feature type="compositionally biased region" description="Polar residues" evidence="11">
    <location>
        <begin position="303"/>
        <end position="315"/>
    </location>
</feature>
<feature type="domain" description="C2H2-type" evidence="12">
    <location>
        <begin position="331"/>
        <end position="358"/>
    </location>
</feature>
<evidence type="ECO:0000256" key="6">
    <source>
        <dbReference type="ARBA" id="ARBA00023015"/>
    </source>
</evidence>
<evidence type="ECO:0000313" key="13">
    <source>
        <dbReference type="Ensembl" id="ENSSORP00005002749.1"/>
    </source>
</evidence>
<dbReference type="FunFam" id="3.30.160.60:FF:001485">
    <property type="entry name" value="Krueppel-related zinc finger protein"/>
    <property type="match status" value="1"/>
</dbReference>
<dbReference type="Proteomes" id="UP000472271">
    <property type="component" value="Unassembled WGS sequence"/>
</dbReference>
<dbReference type="FunFam" id="3.30.160.60:FF:000322">
    <property type="entry name" value="GDNF-inducible zinc finger protein 1"/>
    <property type="match status" value="1"/>
</dbReference>
<dbReference type="GO" id="GO:0005634">
    <property type="term" value="C:nucleus"/>
    <property type="evidence" value="ECO:0007669"/>
    <property type="project" value="UniProtKB-SubCell"/>
</dbReference>
<feature type="domain" description="C2H2-type" evidence="12">
    <location>
        <begin position="556"/>
        <end position="583"/>
    </location>
</feature>
<feature type="region of interest" description="Disordered" evidence="11">
    <location>
        <begin position="303"/>
        <end position="325"/>
    </location>
</feature>
<sequence length="677" mass="75587">MLEAFISMVTDAVPQLLTGRQRTLLLLALRAKVTLCDDGPRVDHAPHNEMWTVSEAAVDADVSQCCQSLSVLMDRLRCGQTDRQHLLQDVFDQRFEAALQCLLSELLSRIEHMFPVPDFKQAASWLDSASAGLEACLKEADRDDLKELLTNQSKAPGQAPPLTTTVVSGSEKVLMSVWSHPLLTKPTNREAPPPSDLELQSDPVANAEPVKEVVTTQHQAAIGPSGSPEDGDVGGVQPSDSPGHSTVQSEETVDQSDQPCSDVTANALYSISHNSRRVAHKCPQCGKCFIYRSQVIRHLRTNKSCGSASTPAARQSSEEEPRPPARPFRVHSCFQCDAEFRTKAELLSHQRAHRSKPTYRCAQCPRLFHHLSSLTNHKRTHLAPGGFACARCDRAFRSAAERDAHGLRHRGPDLGCTLCGRTFTSQTPLLRHLQTHSVEGAEPRYSCRFCEHTFSGVTQLRIHQRSHTLRSFQCDLCSKSYGSLSGLHSHRQSHSHHSRFLCPQCGKRFKTRDGLEGHLRTHSGERPYRCPYCPKDFTALAGLNVHVRRHTGERPYVCAVCGKGWPSGGDLQKHMRTHTGERPYACQDCGKAFSISCHLTEHRRIHTGEKPFSCPECGKCLRRKFDLNKHLLSHRDVRPHACTHCPKSYTRRTHLTRHLRTHQNPPDPAPEDPPEPT</sequence>
<dbReference type="PANTHER" id="PTHR24393:SF34">
    <property type="entry name" value="PR_SET DOMAIN 13"/>
    <property type="match status" value="1"/>
</dbReference>
<keyword evidence="14" id="KW-1185">Reference proteome</keyword>
<feature type="domain" description="C2H2-type" evidence="12">
    <location>
        <begin position="528"/>
        <end position="555"/>
    </location>
</feature>
<evidence type="ECO:0000256" key="2">
    <source>
        <dbReference type="ARBA" id="ARBA00022723"/>
    </source>
</evidence>
<evidence type="ECO:0000256" key="4">
    <source>
        <dbReference type="ARBA" id="ARBA00022771"/>
    </source>
</evidence>
<dbReference type="Pfam" id="PF13912">
    <property type="entry name" value="zf-C2H2_6"/>
    <property type="match status" value="4"/>
</dbReference>
<dbReference type="InterPro" id="IPR029400">
    <property type="entry name" value="TINF2_N"/>
</dbReference>
<evidence type="ECO:0000256" key="11">
    <source>
        <dbReference type="SAM" id="MobiDB-lite"/>
    </source>
</evidence>
<gene>
    <name evidence="13" type="primary">LOC115416622</name>
</gene>
<evidence type="ECO:0000256" key="3">
    <source>
        <dbReference type="ARBA" id="ARBA00022737"/>
    </source>
</evidence>
<feature type="domain" description="C2H2-type" evidence="12">
    <location>
        <begin position="640"/>
        <end position="667"/>
    </location>
</feature>
<feature type="domain" description="C2H2-type" evidence="12">
    <location>
        <begin position="280"/>
        <end position="302"/>
    </location>
</feature>
<dbReference type="InterPro" id="IPR013087">
    <property type="entry name" value="Znf_C2H2_type"/>
</dbReference>
<feature type="domain" description="C2H2-type" evidence="12">
    <location>
        <begin position="472"/>
        <end position="499"/>
    </location>
</feature>
<reference evidence="13" key="2">
    <citation type="submission" date="2025-09" db="UniProtKB">
        <authorList>
            <consortium name="Ensembl"/>
        </authorList>
    </citation>
    <scope>IDENTIFICATION</scope>
</reference>
<accession>A0A672YCM1</accession>
<evidence type="ECO:0000256" key="8">
    <source>
        <dbReference type="ARBA" id="ARBA00023163"/>
    </source>
</evidence>
<dbReference type="PANTHER" id="PTHR24393">
    <property type="entry name" value="ZINC FINGER PROTEIN"/>
    <property type="match status" value="1"/>
</dbReference>
<dbReference type="FunFam" id="3.30.160.60:FF:000072">
    <property type="entry name" value="zinc finger protein 143 isoform X1"/>
    <property type="match status" value="1"/>
</dbReference>
<dbReference type="RefSeq" id="XP_029986319.1">
    <property type="nucleotide sequence ID" value="XM_030130459.1"/>
</dbReference>
<feature type="domain" description="C2H2-type" evidence="12">
    <location>
        <begin position="359"/>
        <end position="381"/>
    </location>
</feature>
<keyword evidence="4 10" id="KW-0863">Zinc-finger</keyword>
<evidence type="ECO:0000259" key="12">
    <source>
        <dbReference type="PROSITE" id="PS50157"/>
    </source>
</evidence>
<keyword evidence="7" id="KW-0238">DNA-binding</keyword>
<keyword evidence="3" id="KW-0677">Repeat</keyword>
<dbReference type="FunFam" id="3.30.160.60:FF:000381">
    <property type="entry name" value="zinc finger protein 574"/>
    <property type="match status" value="1"/>
</dbReference>
<feature type="domain" description="C2H2-type" evidence="12">
    <location>
        <begin position="387"/>
        <end position="414"/>
    </location>
</feature>
<keyword evidence="2" id="KW-0479">Metal-binding</keyword>
<evidence type="ECO:0000313" key="14">
    <source>
        <dbReference type="Proteomes" id="UP000472271"/>
    </source>
</evidence>
<dbReference type="FunFam" id="3.30.160.60:FF:000218">
    <property type="entry name" value="Zinc finger protein 10"/>
    <property type="match status" value="1"/>
</dbReference>
<feature type="domain" description="C2H2-type" evidence="12">
    <location>
        <begin position="500"/>
        <end position="527"/>
    </location>
</feature>
<evidence type="ECO:0000256" key="5">
    <source>
        <dbReference type="ARBA" id="ARBA00022833"/>
    </source>
</evidence>
<proteinExistence type="predicted"/>